<reference evidence="7 8" key="1">
    <citation type="submission" date="2019-03" db="EMBL/GenBank/DDBJ databases">
        <title>Sequencing the genomes of 1000 actinobacteria strains.</title>
        <authorList>
            <person name="Klenk H.-P."/>
        </authorList>
    </citation>
    <scope>NUCLEOTIDE SEQUENCE [LARGE SCALE GENOMIC DNA]</scope>
    <source>
        <strain evidence="7 8">DSM 18936</strain>
    </source>
</reference>
<comment type="similarity">
    <text evidence="2">Belongs to the cytidine and deoxycytidylate deaminase family.</text>
</comment>
<dbReference type="InterPro" id="IPR035105">
    <property type="entry name" value="Deoxycytidylate_deaminase_dom"/>
</dbReference>
<protein>
    <submittedName>
        <fullName evidence="7">dCMP deaminase</fullName>
    </submittedName>
</protein>
<dbReference type="PROSITE" id="PS00903">
    <property type="entry name" value="CYT_DCMP_DEAMINASES_1"/>
    <property type="match status" value="1"/>
</dbReference>
<comment type="caution">
    <text evidence="7">The sequence shown here is derived from an EMBL/GenBank/DDBJ whole genome shotgun (WGS) entry which is preliminary data.</text>
</comment>
<dbReference type="OrthoDB" id="9788517at2"/>
<dbReference type="GO" id="GO:0004132">
    <property type="term" value="F:dCMP deaminase activity"/>
    <property type="evidence" value="ECO:0007669"/>
    <property type="project" value="TreeGrafter"/>
</dbReference>
<dbReference type="InterPro" id="IPR016193">
    <property type="entry name" value="Cytidine_deaminase-like"/>
</dbReference>
<dbReference type="PROSITE" id="PS51747">
    <property type="entry name" value="CYT_DCMP_DEAMINASES_2"/>
    <property type="match status" value="1"/>
</dbReference>
<dbReference type="InterPro" id="IPR016192">
    <property type="entry name" value="APOBEC/CMP_deaminase_Zn-bd"/>
</dbReference>
<evidence type="ECO:0000259" key="6">
    <source>
        <dbReference type="PROSITE" id="PS51747"/>
    </source>
</evidence>
<dbReference type="EMBL" id="SOAU01000001">
    <property type="protein sequence ID" value="TDT16548.1"/>
    <property type="molecule type" value="Genomic_DNA"/>
</dbReference>
<dbReference type="InterPro" id="IPR002125">
    <property type="entry name" value="CMP_dCMP_dom"/>
</dbReference>
<keyword evidence="8" id="KW-1185">Reference proteome</keyword>
<gene>
    <name evidence="7" type="ORF">BDK89_2139</name>
</gene>
<feature type="domain" description="CMP/dCMP-type deaminase" evidence="6">
    <location>
        <begin position="19"/>
        <end position="163"/>
    </location>
</feature>
<evidence type="ECO:0000256" key="4">
    <source>
        <dbReference type="ARBA" id="ARBA00022801"/>
    </source>
</evidence>
<dbReference type="CDD" id="cd01286">
    <property type="entry name" value="deoxycytidylate_deaminase"/>
    <property type="match status" value="1"/>
</dbReference>
<evidence type="ECO:0000256" key="2">
    <source>
        <dbReference type="ARBA" id="ARBA00006576"/>
    </source>
</evidence>
<name>A0A4V3EJ15_9ACTN</name>
<dbReference type="GO" id="GO:0008270">
    <property type="term" value="F:zinc ion binding"/>
    <property type="evidence" value="ECO:0007669"/>
    <property type="project" value="InterPro"/>
</dbReference>
<dbReference type="AlphaFoldDB" id="A0A4V3EJ15"/>
<sequence length="176" mass="19226">MTSDPSSDLPVDQPGSLPARDDYYMALAFTAARRANCRGRRVGAVLVKEDRVIATGYNGTPEGLPNCLDGGCVRCADRDQFEPGTHYDLCICVHAEANALLTAGRYGASTDATTVYTTDQPCFACSKQLIQAGVEKVYYARTWRPDPRVVDDYRKLQARLGAEHVPTEYEIVDVAG</sequence>
<dbReference type="Gene3D" id="3.40.140.10">
    <property type="entry name" value="Cytidine Deaminase, domain 2"/>
    <property type="match status" value="1"/>
</dbReference>
<dbReference type="SUPFAM" id="SSF53927">
    <property type="entry name" value="Cytidine deaminase-like"/>
    <property type="match status" value="1"/>
</dbReference>
<evidence type="ECO:0000256" key="3">
    <source>
        <dbReference type="ARBA" id="ARBA00022723"/>
    </source>
</evidence>
<evidence type="ECO:0000256" key="1">
    <source>
        <dbReference type="ARBA" id="ARBA00001947"/>
    </source>
</evidence>
<dbReference type="PANTHER" id="PTHR11086">
    <property type="entry name" value="DEOXYCYTIDYLATE DEAMINASE-RELATED"/>
    <property type="match status" value="1"/>
</dbReference>
<dbReference type="InterPro" id="IPR015517">
    <property type="entry name" value="dCMP_deaminase-rel"/>
</dbReference>
<dbReference type="RefSeq" id="WP_133868914.1">
    <property type="nucleotide sequence ID" value="NZ_SOAU01000001.1"/>
</dbReference>
<comment type="cofactor">
    <cofactor evidence="1">
        <name>Zn(2+)</name>
        <dbReference type="ChEBI" id="CHEBI:29105"/>
    </cofactor>
</comment>
<evidence type="ECO:0000256" key="5">
    <source>
        <dbReference type="ARBA" id="ARBA00022833"/>
    </source>
</evidence>
<organism evidence="7 8">
    <name type="scientific">Ilumatobacter fluminis</name>
    <dbReference type="NCBI Taxonomy" id="467091"/>
    <lineage>
        <taxon>Bacteria</taxon>
        <taxon>Bacillati</taxon>
        <taxon>Actinomycetota</taxon>
        <taxon>Acidimicrobiia</taxon>
        <taxon>Acidimicrobiales</taxon>
        <taxon>Ilumatobacteraceae</taxon>
        <taxon>Ilumatobacter</taxon>
    </lineage>
</organism>
<accession>A0A4V3EJ15</accession>
<dbReference type="PANTHER" id="PTHR11086:SF18">
    <property type="entry name" value="DEOXYCYTIDYLATE DEAMINASE"/>
    <property type="match status" value="1"/>
</dbReference>
<dbReference type="Proteomes" id="UP000294558">
    <property type="component" value="Unassembled WGS sequence"/>
</dbReference>
<dbReference type="Pfam" id="PF00383">
    <property type="entry name" value="dCMP_cyt_deam_1"/>
    <property type="match status" value="1"/>
</dbReference>
<keyword evidence="5" id="KW-0862">Zinc</keyword>
<keyword evidence="3" id="KW-0479">Metal-binding</keyword>
<evidence type="ECO:0000313" key="8">
    <source>
        <dbReference type="Proteomes" id="UP000294558"/>
    </source>
</evidence>
<proteinExistence type="inferred from homology"/>
<dbReference type="GO" id="GO:0005737">
    <property type="term" value="C:cytoplasm"/>
    <property type="evidence" value="ECO:0007669"/>
    <property type="project" value="TreeGrafter"/>
</dbReference>
<keyword evidence="4" id="KW-0378">Hydrolase</keyword>
<evidence type="ECO:0000313" key="7">
    <source>
        <dbReference type="EMBL" id="TDT16548.1"/>
    </source>
</evidence>